<dbReference type="STRING" id="1134406.ADN00_03180"/>
<accession>A0A0P6Y364</accession>
<dbReference type="AlphaFoldDB" id="A0A0P6Y364"/>
<reference evidence="2 3" key="1">
    <citation type="submission" date="2015-07" db="EMBL/GenBank/DDBJ databases">
        <title>Genome sequence of Ornatilinea apprima DSM 23815.</title>
        <authorList>
            <person name="Hemp J."/>
            <person name="Ward L.M."/>
            <person name="Pace L.A."/>
            <person name="Fischer W.W."/>
        </authorList>
    </citation>
    <scope>NUCLEOTIDE SEQUENCE [LARGE SCALE GENOMIC DNA]</scope>
    <source>
        <strain evidence="2 3">P3M-1</strain>
    </source>
</reference>
<dbReference type="InterPro" id="IPR036388">
    <property type="entry name" value="WH-like_DNA-bd_sf"/>
</dbReference>
<proteinExistence type="predicted"/>
<dbReference type="Proteomes" id="UP000050417">
    <property type="component" value="Unassembled WGS sequence"/>
</dbReference>
<dbReference type="Pfam" id="PF12840">
    <property type="entry name" value="HTH_20"/>
    <property type="match status" value="1"/>
</dbReference>
<dbReference type="InterPro" id="IPR011991">
    <property type="entry name" value="ArsR-like_HTH"/>
</dbReference>
<dbReference type="Gene3D" id="6.10.140.2180">
    <property type="match status" value="1"/>
</dbReference>
<dbReference type="GO" id="GO:0003700">
    <property type="term" value="F:DNA-binding transcription factor activity"/>
    <property type="evidence" value="ECO:0007669"/>
    <property type="project" value="InterPro"/>
</dbReference>
<dbReference type="SUPFAM" id="SSF46785">
    <property type="entry name" value="Winged helix' DNA-binding domain"/>
    <property type="match status" value="1"/>
</dbReference>
<keyword evidence="3" id="KW-1185">Reference proteome</keyword>
<evidence type="ECO:0000259" key="1">
    <source>
        <dbReference type="SMART" id="SM00418"/>
    </source>
</evidence>
<dbReference type="InterPro" id="IPR036390">
    <property type="entry name" value="WH_DNA-bd_sf"/>
</dbReference>
<dbReference type="SMART" id="SM00418">
    <property type="entry name" value="HTH_ARSR"/>
    <property type="match status" value="1"/>
</dbReference>
<evidence type="ECO:0000313" key="2">
    <source>
        <dbReference type="EMBL" id="KPL79343.1"/>
    </source>
</evidence>
<dbReference type="OrthoDB" id="5949858at2"/>
<dbReference type="Gene3D" id="1.10.10.10">
    <property type="entry name" value="Winged helix-like DNA-binding domain superfamily/Winged helix DNA-binding domain"/>
    <property type="match status" value="1"/>
</dbReference>
<dbReference type="EMBL" id="LGCL01000014">
    <property type="protein sequence ID" value="KPL79343.1"/>
    <property type="molecule type" value="Genomic_DNA"/>
</dbReference>
<sequence length="186" mass="21037">MDKLSKVEVVIHPLRLQILQTLTRGSLTTQQIADELPQQPKSSIYRHLKILLEAEMVQVVETRVVKGKEERVYALAQAPHINAEDIAHATAEDHRQMFTMYIVSLMSGFSDYLESGKAPDLVNDRVGIGEFILNVTREELDEFSKKLQEALIPLLNNPAGEGRYKHKFALISHPISQLKNGLEEPK</sequence>
<dbReference type="RefSeq" id="WP_075061513.1">
    <property type="nucleotide sequence ID" value="NZ_LGCL01000014.1"/>
</dbReference>
<comment type="caution">
    <text evidence="2">The sequence shown here is derived from an EMBL/GenBank/DDBJ whole genome shotgun (WGS) entry which is preliminary data.</text>
</comment>
<gene>
    <name evidence="2" type="ORF">ADN00_03180</name>
</gene>
<dbReference type="CDD" id="cd00090">
    <property type="entry name" value="HTH_ARSR"/>
    <property type="match status" value="1"/>
</dbReference>
<organism evidence="2 3">
    <name type="scientific">Ornatilinea apprima</name>
    <dbReference type="NCBI Taxonomy" id="1134406"/>
    <lineage>
        <taxon>Bacteria</taxon>
        <taxon>Bacillati</taxon>
        <taxon>Chloroflexota</taxon>
        <taxon>Anaerolineae</taxon>
        <taxon>Anaerolineales</taxon>
        <taxon>Anaerolineaceae</taxon>
        <taxon>Ornatilinea</taxon>
    </lineage>
</organism>
<name>A0A0P6Y364_9CHLR</name>
<dbReference type="InterPro" id="IPR001845">
    <property type="entry name" value="HTH_ArsR_DNA-bd_dom"/>
</dbReference>
<feature type="domain" description="HTH arsR-type" evidence="1">
    <location>
        <begin position="9"/>
        <end position="92"/>
    </location>
</feature>
<protein>
    <recommendedName>
        <fullName evidence="1">HTH arsR-type domain-containing protein</fullName>
    </recommendedName>
</protein>
<evidence type="ECO:0000313" key="3">
    <source>
        <dbReference type="Proteomes" id="UP000050417"/>
    </source>
</evidence>